<dbReference type="SUPFAM" id="SSF56112">
    <property type="entry name" value="Protein kinase-like (PK-like)"/>
    <property type="match status" value="1"/>
</dbReference>
<accession>A0A0V8RVC2</accession>
<proteinExistence type="predicted"/>
<keyword evidence="3" id="KW-1185">Reference proteome</keyword>
<feature type="domain" description="Aminoglycoside phosphotransferase" evidence="1">
    <location>
        <begin position="271"/>
        <end position="379"/>
    </location>
</feature>
<evidence type="ECO:0000259" key="1">
    <source>
        <dbReference type="Pfam" id="PF01636"/>
    </source>
</evidence>
<protein>
    <recommendedName>
        <fullName evidence="1">Aminoglycoside phosphotransferase domain-containing protein</fullName>
    </recommendedName>
</protein>
<comment type="caution">
    <text evidence="2">The sequence shown here is derived from an EMBL/GenBank/DDBJ whole genome shotgun (WGS) entry which is preliminary data.</text>
</comment>
<dbReference type="Pfam" id="PF01636">
    <property type="entry name" value="APH"/>
    <property type="match status" value="1"/>
</dbReference>
<organism evidence="2 3">
    <name type="scientific">Pyrodictium occultum</name>
    <dbReference type="NCBI Taxonomy" id="2309"/>
    <lineage>
        <taxon>Archaea</taxon>
        <taxon>Thermoproteota</taxon>
        <taxon>Thermoprotei</taxon>
        <taxon>Desulfurococcales</taxon>
        <taxon>Pyrodictiaceae</taxon>
        <taxon>Pyrodictium</taxon>
    </lineage>
</organism>
<dbReference type="AlphaFoldDB" id="A0A0V8RVC2"/>
<dbReference type="InterPro" id="IPR011009">
    <property type="entry name" value="Kinase-like_dom_sf"/>
</dbReference>
<gene>
    <name evidence="2" type="ORF">CF15_04230</name>
</gene>
<dbReference type="EMBL" id="LNTB01000001">
    <property type="protein sequence ID" value="KSW12001.1"/>
    <property type="molecule type" value="Genomic_DNA"/>
</dbReference>
<dbReference type="STRING" id="2309.CF15_04230"/>
<evidence type="ECO:0000313" key="2">
    <source>
        <dbReference type="EMBL" id="KSW12001.1"/>
    </source>
</evidence>
<sequence>MTRIIYELPGLRLTLGVSRGRSCVMGGAGWVEASIGLDVVEADVEESLLGELLASLLLLEPAGIEGDVEAYRLLVSKYLGRVFGEEAGRLRRLLARSFERLYVADIYPAVARMSRLQRIYPWLRIAYSAALQRSSYYSWLRRLLRETVLAGVDTHSRWIPAKLIASKGKSHPLINRLGEAARAIGVLGSFAQQAFLPLLRALPQSLLMESIGQKPHPLTSDPLLLARLDSARLATKLVSFEDQLYAITGVKRLLDSLKLRRKSIVRSVLVLGTGDFKPAVVKRYIDLSAVKWIVASVASLPLPKPRLRPLARLDAEYYYNRLLAEKGFHVPHPLLVDPRRRLAAYSYIEGSDLIALLQRDPAPEPYREAGRLLARLHRSGVALWDANPGNFVYDGENLYLVDLEQARGLRGIGEAAWDIAMASYYSLIYAPRSGPERAAMIASGYLEAGGGREVLLEAAKYKYMAPFLAAAPPNLLERTRRALLAAAQGNQP</sequence>
<reference evidence="2 3" key="1">
    <citation type="submission" date="2015-11" db="EMBL/GenBank/DDBJ databases">
        <title>Genome sequence of Pyrodictium occultum PL-19, a marine hyperthermophilic archaeon isolated from Volcano, Italy.</title>
        <authorList>
            <person name="Utturkar S."/>
            <person name="Huber H."/>
            <person name="Leptihn S."/>
            <person name="Brown S."/>
            <person name="Stetter K.O."/>
            <person name="Podar M."/>
        </authorList>
    </citation>
    <scope>NUCLEOTIDE SEQUENCE [LARGE SCALE GENOMIC DNA]</scope>
    <source>
        <strain evidence="2 3">PL-19</strain>
    </source>
</reference>
<dbReference type="InterPro" id="IPR002575">
    <property type="entry name" value="Aminoglycoside_PTrfase"/>
</dbReference>
<evidence type="ECO:0000313" key="3">
    <source>
        <dbReference type="Proteomes" id="UP000053352"/>
    </source>
</evidence>
<dbReference type="Proteomes" id="UP000053352">
    <property type="component" value="Unassembled WGS sequence"/>
</dbReference>
<name>A0A0V8RVC2_PYROC</name>